<feature type="compositionally biased region" description="Basic and acidic residues" evidence="1">
    <location>
        <begin position="30"/>
        <end position="51"/>
    </location>
</feature>
<accession>A0AAW2H6L6</accession>
<evidence type="ECO:0000256" key="1">
    <source>
        <dbReference type="SAM" id="MobiDB-lite"/>
    </source>
</evidence>
<name>A0AAW2H6L6_9NEOP</name>
<feature type="region of interest" description="Disordered" evidence="1">
    <location>
        <begin position="30"/>
        <end position="126"/>
    </location>
</feature>
<sequence>MTARTMSKIKVPTSFSSNSLMYRAKMIASKKREPCRAGGEEQERYKEEDKGSSNFGEYGDLIKQKSQQGSEGVKNTGENRGENIKDTNMGIIGNTMKSGAKSAFAKKKDAASSIKNKFSKVPEDKK</sequence>
<organism evidence="2">
    <name type="scientific">Menopon gallinae</name>
    <name type="common">poultry shaft louse</name>
    <dbReference type="NCBI Taxonomy" id="328185"/>
    <lineage>
        <taxon>Eukaryota</taxon>
        <taxon>Metazoa</taxon>
        <taxon>Ecdysozoa</taxon>
        <taxon>Arthropoda</taxon>
        <taxon>Hexapoda</taxon>
        <taxon>Insecta</taxon>
        <taxon>Pterygota</taxon>
        <taxon>Neoptera</taxon>
        <taxon>Paraneoptera</taxon>
        <taxon>Psocodea</taxon>
        <taxon>Troctomorpha</taxon>
        <taxon>Phthiraptera</taxon>
        <taxon>Amblycera</taxon>
        <taxon>Menoponidae</taxon>
        <taxon>Menopon</taxon>
    </lineage>
</organism>
<reference evidence="2" key="1">
    <citation type="journal article" date="2024" name="Gigascience">
        <title>Chromosome-level genome of the poultry shaft louse Menopon gallinae provides insight into the host-switching and adaptive evolution of parasitic lice.</title>
        <authorList>
            <person name="Xu Y."/>
            <person name="Ma L."/>
            <person name="Liu S."/>
            <person name="Liang Y."/>
            <person name="Liu Q."/>
            <person name="He Z."/>
            <person name="Tian L."/>
            <person name="Duan Y."/>
            <person name="Cai W."/>
            <person name="Li H."/>
            <person name="Song F."/>
        </authorList>
    </citation>
    <scope>NUCLEOTIDE SEQUENCE</scope>
    <source>
        <strain evidence="2">Cailab_2023a</strain>
    </source>
</reference>
<evidence type="ECO:0000313" key="2">
    <source>
        <dbReference type="EMBL" id="KAL0263976.1"/>
    </source>
</evidence>
<gene>
    <name evidence="2" type="ORF">PYX00_010890</name>
</gene>
<comment type="caution">
    <text evidence="2">The sequence shown here is derived from an EMBL/GenBank/DDBJ whole genome shotgun (WGS) entry which is preliminary data.</text>
</comment>
<dbReference type="EMBL" id="JARGDH010000054">
    <property type="protein sequence ID" value="KAL0263976.1"/>
    <property type="molecule type" value="Genomic_DNA"/>
</dbReference>
<proteinExistence type="predicted"/>
<dbReference type="AlphaFoldDB" id="A0AAW2H6L6"/>
<protein>
    <submittedName>
        <fullName evidence="2">Uncharacterized protein</fullName>
    </submittedName>
</protein>